<dbReference type="InterPro" id="IPR047959">
    <property type="entry name" value="Transpos_IS5"/>
</dbReference>
<dbReference type="Pfam" id="PF01609">
    <property type="entry name" value="DDE_Tnp_1"/>
    <property type="match status" value="1"/>
</dbReference>
<comment type="caution">
    <text evidence="8">The sequence shown here is derived from an EMBL/GenBank/DDBJ whole genome shotgun (WGS) entry which is preliminary data.</text>
</comment>
<protein>
    <submittedName>
        <fullName evidence="8">IS5 family transposase</fullName>
    </submittedName>
</protein>
<organism evidence="8 9">
    <name type="scientific">Methylomonas fluvii</name>
    <dbReference type="NCBI Taxonomy" id="1854564"/>
    <lineage>
        <taxon>Bacteria</taxon>
        <taxon>Pseudomonadati</taxon>
        <taxon>Pseudomonadota</taxon>
        <taxon>Gammaproteobacteria</taxon>
        <taxon>Methylococcales</taxon>
        <taxon>Methylococcaceae</taxon>
        <taxon>Methylomonas</taxon>
    </lineage>
</organism>
<keyword evidence="9" id="KW-1185">Reference proteome</keyword>
<dbReference type="RefSeq" id="WP_192395070.1">
    <property type="nucleotide sequence ID" value="NZ_CAJHIU010000003.1"/>
</dbReference>
<evidence type="ECO:0000256" key="4">
    <source>
        <dbReference type="ARBA" id="ARBA00023125"/>
    </source>
</evidence>
<evidence type="ECO:0000256" key="3">
    <source>
        <dbReference type="ARBA" id="ARBA00022578"/>
    </source>
</evidence>
<accession>A0ABR9DGT6</accession>
<feature type="domain" description="Transposase InsH N-terminal" evidence="7">
    <location>
        <begin position="12"/>
        <end position="112"/>
    </location>
</feature>
<feature type="domain" description="Transposase IS4-like" evidence="6">
    <location>
        <begin position="139"/>
        <end position="327"/>
    </location>
</feature>
<comment type="function">
    <text evidence="1">Involved in the transposition of the insertion sequence IS5.</text>
</comment>
<dbReference type="InterPro" id="IPR002559">
    <property type="entry name" value="Transposase_11"/>
</dbReference>
<gene>
    <name evidence="8" type="ORF">EBB_17530</name>
</gene>
<dbReference type="PANTHER" id="PTHR35604">
    <property type="entry name" value="TRANSPOSASE INSH FOR INSERTION SEQUENCE ELEMENT IS5A-RELATED"/>
    <property type="match status" value="1"/>
</dbReference>
<keyword evidence="5" id="KW-0233">DNA recombination</keyword>
<sequence>MIKESLFAEEEREAKLDKLGDILQVLEKHVDFGALAKAIDEAAPRPSQEKGGRPPFPTEIMVRALVLQQLYSLSDEQMEFQLLDRLSFQRFVGLRYSSQIPDRTTFWTFKERLVKANARETLFDAVNRELDKHGYIARCGQIVDATIVPAPRQHLKKGEKDLVKQAAMPIDWKPAQRRQKDIDATWTKKHGKSYFGYKLSTSADKRYKLIRKLKVSTASEHDTHHLEAVLDTGNTCRDLYADKGYVDGERETQLKEAGWRVHIQRKAGKGKPLSDCQKQRNTRIAKSRARVEHVHASLEQMGGKGLRCIGLDRAVLQLNLKAAAYNLRRLCSLKTGGVVSAFAS</sequence>
<name>A0ABR9DGT6_9GAMM</name>
<evidence type="ECO:0000256" key="5">
    <source>
        <dbReference type="ARBA" id="ARBA00023172"/>
    </source>
</evidence>
<evidence type="ECO:0000259" key="6">
    <source>
        <dbReference type="Pfam" id="PF01609"/>
    </source>
</evidence>
<dbReference type="Proteomes" id="UP000641152">
    <property type="component" value="Unassembled WGS sequence"/>
</dbReference>
<evidence type="ECO:0000256" key="2">
    <source>
        <dbReference type="ARBA" id="ARBA00010075"/>
    </source>
</evidence>
<evidence type="ECO:0000259" key="7">
    <source>
        <dbReference type="Pfam" id="PF05598"/>
    </source>
</evidence>
<reference evidence="8 9" key="1">
    <citation type="submission" date="2020-09" db="EMBL/GenBank/DDBJ databases">
        <title>Methylomonas albis sp. nov. and Methylomonas fluvii sp. nov.: Two cold-adapted methanotrophs from the River Elbe and an amended description of Methylovulum psychrotolerans strain Eb1.</title>
        <authorList>
            <person name="Bussmann I.K."/>
            <person name="Klings K.-W."/>
            <person name="Warnstedt J."/>
            <person name="Hoppert M."/>
            <person name="Saborowski A."/>
            <person name="Horn F."/>
            <person name="Liebner S."/>
        </authorList>
    </citation>
    <scope>NUCLEOTIDE SEQUENCE [LARGE SCALE GENOMIC DNA]</scope>
    <source>
        <strain evidence="8 9">EbB</strain>
    </source>
</reference>
<comment type="similarity">
    <text evidence="2">Belongs to the transposase 11 family.</text>
</comment>
<evidence type="ECO:0000313" key="9">
    <source>
        <dbReference type="Proteomes" id="UP000641152"/>
    </source>
</evidence>
<dbReference type="PANTHER" id="PTHR35604:SF2">
    <property type="entry name" value="TRANSPOSASE INSH FOR INSERTION SEQUENCE ELEMENT IS5A-RELATED"/>
    <property type="match status" value="1"/>
</dbReference>
<keyword evidence="4" id="KW-0238">DNA-binding</keyword>
<evidence type="ECO:0000256" key="1">
    <source>
        <dbReference type="ARBA" id="ARBA00003544"/>
    </source>
</evidence>
<dbReference type="Pfam" id="PF05598">
    <property type="entry name" value="DUF772"/>
    <property type="match status" value="1"/>
</dbReference>
<evidence type="ECO:0000313" key="8">
    <source>
        <dbReference type="EMBL" id="MBD9362282.1"/>
    </source>
</evidence>
<proteinExistence type="inferred from homology"/>
<dbReference type="NCBIfam" id="NF033581">
    <property type="entry name" value="transpos_IS5_4"/>
    <property type="match status" value="1"/>
</dbReference>
<keyword evidence="3" id="KW-0815">Transposition</keyword>
<dbReference type="EMBL" id="JACXST010000003">
    <property type="protein sequence ID" value="MBD9362282.1"/>
    <property type="molecule type" value="Genomic_DNA"/>
</dbReference>
<dbReference type="InterPro" id="IPR008490">
    <property type="entry name" value="Transposase_InsH_N"/>
</dbReference>